<dbReference type="AlphaFoldDB" id="A0A1G8RJG3"/>
<dbReference type="InterPro" id="IPR058512">
    <property type="entry name" value="DUF8199"/>
</dbReference>
<dbReference type="Pfam" id="PF26622">
    <property type="entry name" value="DUF8199"/>
    <property type="match status" value="1"/>
</dbReference>
<proteinExistence type="predicted"/>
<name>A0A1G8RJG3_9FLAO</name>
<feature type="signal peptide" evidence="1">
    <location>
        <begin position="1"/>
        <end position="23"/>
    </location>
</feature>
<reference evidence="2 3" key="1">
    <citation type="submission" date="2016-10" db="EMBL/GenBank/DDBJ databases">
        <authorList>
            <person name="de Groot N.N."/>
        </authorList>
    </citation>
    <scope>NUCLEOTIDE SEQUENCE [LARGE SCALE GENOMIC DNA]</scope>
    <source>
        <strain evidence="2 3">CGMCC 1.10076</strain>
    </source>
</reference>
<gene>
    <name evidence="2" type="ORF">SAMN04487935_0150</name>
</gene>
<dbReference type="STRING" id="1128970.SAMN04487935_0150"/>
<evidence type="ECO:0000313" key="2">
    <source>
        <dbReference type="EMBL" id="SDJ17079.1"/>
    </source>
</evidence>
<dbReference type="EMBL" id="FNEZ01000001">
    <property type="protein sequence ID" value="SDJ17079.1"/>
    <property type="molecule type" value="Genomic_DNA"/>
</dbReference>
<organism evidence="2 3">
    <name type="scientific">Flavobacterium noncentrifugens</name>
    <dbReference type="NCBI Taxonomy" id="1128970"/>
    <lineage>
        <taxon>Bacteria</taxon>
        <taxon>Pseudomonadati</taxon>
        <taxon>Bacteroidota</taxon>
        <taxon>Flavobacteriia</taxon>
        <taxon>Flavobacteriales</taxon>
        <taxon>Flavobacteriaceae</taxon>
        <taxon>Flavobacterium</taxon>
    </lineage>
</organism>
<feature type="chain" id="PRO_5011775849" evidence="1">
    <location>
        <begin position="24"/>
        <end position="139"/>
    </location>
</feature>
<keyword evidence="1" id="KW-0732">Signal</keyword>
<protein>
    <submittedName>
        <fullName evidence="2">Uncharacterized protein</fullName>
    </submittedName>
</protein>
<dbReference type="Proteomes" id="UP000199580">
    <property type="component" value="Unassembled WGS sequence"/>
</dbReference>
<dbReference type="InterPro" id="IPR058060">
    <property type="entry name" value="HYC_CC_PP"/>
</dbReference>
<keyword evidence="3" id="KW-1185">Reference proteome</keyword>
<sequence length="139" mass="15351">MKFTKGTSLFLAFLILVSNVGLAFNVHYCGGNIAGISSVYPVDASDVVKEMPSEKSCCAPKATTSKSCCKDKIVKIDKKSEVTVKVFSFQIDAPFVFENWKPIVFTSVPTVQNSPIPTYYCDANAPPLYKLYSQYTFYA</sequence>
<accession>A0A1G8RJG3</accession>
<dbReference type="RefSeq" id="WP_091391398.1">
    <property type="nucleotide sequence ID" value="NZ_BKAI01000001.1"/>
</dbReference>
<dbReference type="NCBIfam" id="NF047658">
    <property type="entry name" value="HYC_CC_PP"/>
    <property type="match status" value="1"/>
</dbReference>
<evidence type="ECO:0000313" key="3">
    <source>
        <dbReference type="Proteomes" id="UP000199580"/>
    </source>
</evidence>
<evidence type="ECO:0000256" key="1">
    <source>
        <dbReference type="SAM" id="SignalP"/>
    </source>
</evidence>
<dbReference type="OrthoDB" id="795045at2"/>